<proteinExistence type="predicted"/>
<protein>
    <submittedName>
        <fullName evidence="4">Unannotated protein</fullName>
    </submittedName>
</protein>
<dbReference type="GO" id="GO:0006310">
    <property type="term" value="P:DNA recombination"/>
    <property type="evidence" value="ECO:0007669"/>
    <property type="project" value="UniProtKB-KW"/>
</dbReference>
<sequence>MEILIVALLIVLILAVLFIGVRLLAKAATPSAAPTVLAPAVDMAPIVEAVKAAIDVNAISTGVRGAVETQMLATAQQALAQNNEQAKQQANQTLEAQQASLDQQTKLLLQPLEARLAQLNQAVGSLHTNYTEEKSAVEALRLQLTDLQTSTTSLREALKSPTARGSWGENQLRNVVRLAGMENYCDFTEQFTGSENDRLQRPDVVINLPTGGRIAVDSKAPLNSYLRMQDAMETSVKEVELKNHAKDLRSHVKTLAEKKYWDQFGHDTPDFVVMFIPGEGFVADAMKADTLLLDDAMKSRVLIASPVNLLALLLTIAKGWQSHKLNEHAEMVAKEGKDLYERVSKVLDDVVKMGNALGTATSTYDAMIGSIEGRLMVTLRRLKDLGVVQENAPEKNLKTIGQVPRVLRLPEVSTPIAEIE</sequence>
<dbReference type="EMBL" id="CAEZWE010000109">
    <property type="protein sequence ID" value="CAB4666412.1"/>
    <property type="molecule type" value="Genomic_DNA"/>
</dbReference>
<evidence type="ECO:0000256" key="3">
    <source>
        <dbReference type="SAM" id="Coils"/>
    </source>
</evidence>
<dbReference type="InterPro" id="IPR003798">
    <property type="entry name" value="DNA_recombination_RmuC"/>
</dbReference>
<evidence type="ECO:0000313" key="4">
    <source>
        <dbReference type="EMBL" id="CAB4666412.1"/>
    </source>
</evidence>
<keyword evidence="1 3" id="KW-0175">Coiled coil</keyword>
<feature type="coiled-coil region" evidence="3">
    <location>
        <begin position="72"/>
        <end position="107"/>
    </location>
</feature>
<accession>A0A6J6LXJ9</accession>
<dbReference type="AlphaFoldDB" id="A0A6J6LXJ9"/>
<reference evidence="4" key="1">
    <citation type="submission" date="2020-05" db="EMBL/GenBank/DDBJ databases">
        <authorList>
            <person name="Chiriac C."/>
            <person name="Salcher M."/>
            <person name="Ghai R."/>
            <person name="Kavagutti S V."/>
        </authorList>
    </citation>
    <scope>NUCLEOTIDE SEQUENCE</scope>
</reference>
<dbReference type="PANTHER" id="PTHR30563:SF0">
    <property type="entry name" value="DNA RECOMBINATION PROTEIN RMUC"/>
    <property type="match status" value="1"/>
</dbReference>
<evidence type="ECO:0000256" key="1">
    <source>
        <dbReference type="ARBA" id="ARBA00023054"/>
    </source>
</evidence>
<gene>
    <name evidence="4" type="ORF">UFOPK2169_01727</name>
</gene>
<name>A0A6J6LXJ9_9ZZZZ</name>
<evidence type="ECO:0000256" key="2">
    <source>
        <dbReference type="ARBA" id="ARBA00023172"/>
    </source>
</evidence>
<organism evidence="4">
    <name type="scientific">freshwater metagenome</name>
    <dbReference type="NCBI Taxonomy" id="449393"/>
    <lineage>
        <taxon>unclassified sequences</taxon>
        <taxon>metagenomes</taxon>
        <taxon>ecological metagenomes</taxon>
    </lineage>
</organism>
<dbReference type="Pfam" id="PF02646">
    <property type="entry name" value="RmuC"/>
    <property type="match status" value="1"/>
</dbReference>
<keyword evidence="2" id="KW-0233">DNA recombination</keyword>
<dbReference type="Gene3D" id="1.20.5.340">
    <property type="match status" value="1"/>
</dbReference>
<dbReference type="PANTHER" id="PTHR30563">
    <property type="entry name" value="DNA RECOMBINATION PROTEIN RMUC"/>
    <property type="match status" value="1"/>
</dbReference>